<dbReference type="EnsemblMetazoa" id="XM_016801268.1">
    <property type="protein sequence ID" value="XP_016656757.1"/>
    <property type="gene ID" value="LOC107882640"/>
</dbReference>
<reference evidence="2" key="2">
    <citation type="submission" date="2022-06" db="UniProtKB">
        <authorList>
            <consortium name="EnsemblMetazoa"/>
        </authorList>
    </citation>
    <scope>IDENTIFICATION</scope>
</reference>
<organism evidence="2 3">
    <name type="scientific">Acyrthosiphon pisum</name>
    <name type="common">Pea aphid</name>
    <dbReference type="NCBI Taxonomy" id="7029"/>
    <lineage>
        <taxon>Eukaryota</taxon>
        <taxon>Metazoa</taxon>
        <taxon>Ecdysozoa</taxon>
        <taxon>Arthropoda</taxon>
        <taxon>Hexapoda</taxon>
        <taxon>Insecta</taxon>
        <taxon>Pterygota</taxon>
        <taxon>Neoptera</taxon>
        <taxon>Paraneoptera</taxon>
        <taxon>Hemiptera</taxon>
        <taxon>Sternorrhyncha</taxon>
        <taxon>Aphidomorpha</taxon>
        <taxon>Aphidoidea</taxon>
        <taxon>Aphididae</taxon>
        <taxon>Macrosiphini</taxon>
        <taxon>Acyrthosiphon</taxon>
    </lineage>
</organism>
<dbReference type="OrthoDB" id="946068at2759"/>
<sequence>MVLTSCISIGKHEDEHTKKLSICLHTQAKSLYIQFDSDTELNEWLGLMLALQQDTDFGHDASNFISYISILPKELGITETLNGQTGLYLSDGKVRILNYPIKSIEQKSVDIKLTSVRACGIEDMFFYIVLDNDSYFGSGKIWMKTLTLDTLLKLYDAVHEFLLKYKPPPRKMEEKNKETGLTT</sequence>
<dbReference type="Proteomes" id="UP000007819">
    <property type="component" value="Chromosome X"/>
</dbReference>
<dbReference type="GO" id="GO:0043548">
    <property type="term" value="F:phosphatidylinositol 3-kinase binding"/>
    <property type="evidence" value="ECO:0007669"/>
    <property type="project" value="TreeGrafter"/>
</dbReference>
<dbReference type="InterPro" id="IPR011993">
    <property type="entry name" value="PH-like_dom_sf"/>
</dbReference>
<proteinExistence type="predicted"/>
<dbReference type="InterPro" id="IPR039011">
    <property type="entry name" value="IRS"/>
</dbReference>
<dbReference type="AlphaFoldDB" id="A0A8R2H5G7"/>
<dbReference type="PANTHER" id="PTHR10614:SF13">
    <property type="entry name" value="INSULIN RECEPTOR SUBSTRATE 1"/>
    <property type="match status" value="1"/>
</dbReference>
<name>A0A8R2H5G7_ACYPI</name>
<protein>
    <recommendedName>
        <fullName evidence="4">PH domain-containing protein</fullName>
    </recommendedName>
</protein>
<evidence type="ECO:0000313" key="2">
    <source>
        <dbReference type="EnsemblMetazoa" id="XP_016656757.1"/>
    </source>
</evidence>
<dbReference type="KEGG" id="api:107882640"/>
<evidence type="ECO:0008006" key="4">
    <source>
        <dbReference type="Google" id="ProtNLM"/>
    </source>
</evidence>
<reference evidence="3" key="1">
    <citation type="submission" date="2010-06" db="EMBL/GenBank/DDBJ databases">
        <authorList>
            <person name="Jiang H."/>
            <person name="Abraham K."/>
            <person name="Ali S."/>
            <person name="Alsbrooks S.L."/>
            <person name="Anim B.N."/>
            <person name="Anosike U.S."/>
            <person name="Attaway T."/>
            <person name="Bandaranaike D.P."/>
            <person name="Battles P.K."/>
            <person name="Bell S.N."/>
            <person name="Bell A.V."/>
            <person name="Beltran B."/>
            <person name="Bickham C."/>
            <person name="Bustamante Y."/>
            <person name="Caleb T."/>
            <person name="Canada A."/>
            <person name="Cardenas V."/>
            <person name="Carter K."/>
            <person name="Chacko J."/>
            <person name="Chandrabose M.N."/>
            <person name="Chavez D."/>
            <person name="Chavez A."/>
            <person name="Chen L."/>
            <person name="Chu H.-S."/>
            <person name="Claassen K.J."/>
            <person name="Cockrell R."/>
            <person name="Collins M."/>
            <person name="Cooper J.A."/>
            <person name="Cree A."/>
            <person name="Curry S.M."/>
            <person name="Da Y."/>
            <person name="Dao M.D."/>
            <person name="Das B."/>
            <person name="Davila M.-L."/>
            <person name="Davy-Carroll L."/>
            <person name="Denson S."/>
            <person name="Dinh H."/>
            <person name="Ebong V.E."/>
            <person name="Edwards J.R."/>
            <person name="Egan A."/>
            <person name="El-Daye J."/>
            <person name="Escobedo L."/>
            <person name="Fernandez S."/>
            <person name="Fernando P.R."/>
            <person name="Flagg N."/>
            <person name="Forbes L.D."/>
            <person name="Fowler R.G."/>
            <person name="Fu Q."/>
            <person name="Gabisi R.A."/>
            <person name="Ganer J."/>
            <person name="Garbino Pronczuk A."/>
            <person name="Garcia R.M."/>
            <person name="Garner T."/>
            <person name="Garrett T.E."/>
            <person name="Gonzalez D.A."/>
            <person name="Hamid H."/>
            <person name="Hawkins E.S."/>
            <person name="Hirani K."/>
            <person name="Hogues M.E."/>
            <person name="Hollins B."/>
            <person name="Hsiao C.-H."/>
            <person name="Jabil R."/>
            <person name="James M.L."/>
            <person name="Jhangiani S.N."/>
            <person name="Johnson B."/>
            <person name="Johnson Q."/>
            <person name="Joshi V."/>
            <person name="Kalu J.B."/>
            <person name="Kam C."/>
            <person name="Kashfia A."/>
            <person name="Keebler J."/>
            <person name="Kisamo H."/>
            <person name="Kovar C.L."/>
            <person name="Lago L.A."/>
            <person name="Lai C.-Y."/>
            <person name="Laidlaw J."/>
            <person name="Lara F."/>
            <person name="Le T.-K."/>
            <person name="Lee S.L."/>
            <person name="Legall F.H."/>
            <person name="Lemon S.J."/>
            <person name="Lewis L.R."/>
            <person name="Li B."/>
            <person name="Liu Y."/>
            <person name="Liu Y.-S."/>
            <person name="Lopez J."/>
            <person name="Lozado R.J."/>
            <person name="Lu J."/>
            <person name="Madu R.C."/>
            <person name="Maheshwari M."/>
            <person name="Maheshwari R."/>
            <person name="Malloy K."/>
            <person name="Martinez E."/>
            <person name="Mathew T."/>
            <person name="Mercado I.C."/>
            <person name="Mercado C."/>
            <person name="Meyer B."/>
            <person name="Montgomery K."/>
            <person name="Morgan M.B."/>
            <person name="Munidasa M."/>
            <person name="Nazareth L.V."/>
            <person name="Nelson J."/>
            <person name="Ng B.M."/>
            <person name="Nguyen N.B."/>
            <person name="Nguyen P.Q."/>
            <person name="Nguyen T."/>
            <person name="Obregon M."/>
            <person name="Okwuonu G.O."/>
            <person name="Onwere C.G."/>
            <person name="Orozco G."/>
            <person name="Parra A."/>
            <person name="Patel S."/>
            <person name="Patil S."/>
            <person name="Perez A."/>
            <person name="Perez Y."/>
            <person name="Pham C."/>
            <person name="Primus E.L."/>
            <person name="Pu L.-L."/>
            <person name="Puazo M."/>
            <person name="Qin X."/>
            <person name="Quiroz J.B."/>
            <person name="Reese J."/>
            <person name="Richards S."/>
            <person name="Rives C.M."/>
            <person name="Robberts R."/>
            <person name="Ruiz S.J."/>
            <person name="Ruiz M.J."/>
            <person name="Santibanez J."/>
            <person name="Schneider B.W."/>
            <person name="Sisson I."/>
            <person name="Smith M."/>
            <person name="Sodergren E."/>
            <person name="Song X.-Z."/>
            <person name="Song B.B."/>
            <person name="Summersgill H."/>
            <person name="Thelus R."/>
            <person name="Thornton R.D."/>
            <person name="Trejos Z.Y."/>
            <person name="Usmani K."/>
            <person name="Vattathil S."/>
            <person name="Villasana D."/>
            <person name="Walker D.L."/>
            <person name="Wang S."/>
            <person name="Wang K."/>
            <person name="White C.S."/>
            <person name="Williams A.C."/>
            <person name="Williamson J."/>
            <person name="Wilson K."/>
            <person name="Woghiren I.O."/>
            <person name="Woodworth J.R."/>
            <person name="Worley K.C."/>
            <person name="Wright R.A."/>
            <person name="Wu W."/>
            <person name="Young L."/>
            <person name="Zhang L."/>
            <person name="Zhang J."/>
            <person name="Zhu Y."/>
            <person name="Muzny D.M."/>
            <person name="Weinstock G."/>
            <person name="Gibbs R.A."/>
        </authorList>
    </citation>
    <scope>NUCLEOTIDE SEQUENCE [LARGE SCALE GENOMIC DNA]</scope>
    <source>
        <strain evidence="3">LSR1</strain>
    </source>
</reference>
<dbReference type="Gene3D" id="2.30.29.30">
    <property type="entry name" value="Pleckstrin-homology domain (PH domain)/Phosphotyrosine-binding domain (PTB)"/>
    <property type="match status" value="2"/>
</dbReference>
<dbReference type="SUPFAM" id="SSF50729">
    <property type="entry name" value="PH domain-like"/>
    <property type="match status" value="2"/>
</dbReference>
<dbReference type="GeneID" id="107882640"/>
<keyword evidence="3" id="KW-1185">Reference proteome</keyword>
<dbReference type="GO" id="GO:0005158">
    <property type="term" value="F:insulin receptor binding"/>
    <property type="evidence" value="ECO:0007669"/>
    <property type="project" value="InterPro"/>
</dbReference>
<dbReference type="GO" id="GO:0005829">
    <property type="term" value="C:cytosol"/>
    <property type="evidence" value="ECO:0007669"/>
    <property type="project" value="TreeGrafter"/>
</dbReference>
<dbReference type="GO" id="GO:0008286">
    <property type="term" value="P:insulin receptor signaling pathway"/>
    <property type="evidence" value="ECO:0007669"/>
    <property type="project" value="InterPro"/>
</dbReference>
<evidence type="ECO:0000256" key="1">
    <source>
        <dbReference type="ARBA" id="ARBA00022737"/>
    </source>
</evidence>
<keyword evidence="1" id="KW-0677">Repeat</keyword>
<dbReference type="RefSeq" id="XP_016656757.1">
    <property type="nucleotide sequence ID" value="XM_016801268.1"/>
</dbReference>
<evidence type="ECO:0000313" key="3">
    <source>
        <dbReference type="Proteomes" id="UP000007819"/>
    </source>
</evidence>
<dbReference type="GO" id="GO:0005886">
    <property type="term" value="C:plasma membrane"/>
    <property type="evidence" value="ECO:0007669"/>
    <property type="project" value="TreeGrafter"/>
</dbReference>
<dbReference type="PANTHER" id="PTHR10614">
    <property type="entry name" value="INSULIN RECEPTOR SUBSTRATE"/>
    <property type="match status" value="1"/>
</dbReference>
<accession>A0A8R2H5G7</accession>